<feature type="transmembrane region" description="Helical" evidence="6">
    <location>
        <begin position="32"/>
        <end position="49"/>
    </location>
</feature>
<proteinExistence type="inferred from homology"/>
<dbReference type="GO" id="GO:0004252">
    <property type="term" value="F:serine-type endopeptidase activity"/>
    <property type="evidence" value="ECO:0007669"/>
    <property type="project" value="InterPro"/>
</dbReference>
<comment type="catalytic activity">
    <reaction evidence="6">
        <text>Cleavage of hydrophobic, N-terminal signal or leader sequences from secreted and periplasmic proteins.</text>
        <dbReference type="EC" id="3.4.21.89"/>
    </reaction>
</comment>
<dbReference type="PROSITE" id="PS00501">
    <property type="entry name" value="SPASE_I_1"/>
    <property type="match status" value="1"/>
</dbReference>
<dbReference type="InterPro" id="IPR000223">
    <property type="entry name" value="Pept_S26A_signal_pept_1"/>
</dbReference>
<evidence type="ECO:0000256" key="2">
    <source>
        <dbReference type="ARBA" id="ARBA00019232"/>
    </source>
</evidence>
<evidence type="ECO:0000256" key="6">
    <source>
        <dbReference type="RuleBase" id="RU362042"/>
    </source>
</evidence>
<keyword evidence="4 6" id="KW-0378">Hydrolase</keyword>
<dbReference type="Gene3D" id="2.10.109.10">
    <property type="entry name" value="Umud Fragment, subunit A"/>
    <property type="match status" value="1"/>
</dbReference>
<dbReference type="PRINTS" id="PR00727">
    <property type="entry name" value="LEADERPTASE"/>
</dbReference>
<feature type="transmembrane region" description="Helical" evidence="6">
    <location>
        <begin position="90"/>
        <end position="111"/>
    </location>
</feature>
<evidence type="ECO:0000313" key="8">
    <source>
        <dbReference type="EMBL" id="PYB81752.1"/>
    </source>
</evidence>
<dbReference type="SUPFAM" id="SSF51306">
    <property type="entry name" value="LexA/Signal peptidase"/>
    <property type="match status" value="1"/>
</dbReference>
<evidence type="ECO:0000256" key="1">
    <source>
        <dbReference type="ARBA" id="ARBA00009370"/>
    </source>
</evidence>
<dbReference type="GO" id="GO:0016020">
    <property type="term" value="C:membrane"/>
    <property type="evidence" value="ECO:0007669"/>
    <property type="project" value="UniProtKB-SubCell"/>
</dbReference>
<dbReference type="Proteomes" id="UP000247620">
    <property type="component" value="Unassembled WGS sequence"/>
</dbReference>
<dbReference type="Pfam" id="PF10502">
    <property type="entry name" value="Peptidase_S26"/>
    <property type="match status" value="1"/>
</dbReference>
<sequence>MQARQSASSAFVISLLVAGWGLFYLGRLRWALILLGLILADFLLIGLFATPRALIVGLGVALALKFGSACLAAGLVWRGRAGAEPAGARLVAYAAAVIGVAALLLVLRGPLFGYQLSQIPSGSMEPTLQIGDHIISDTRLSAAPKVGDIVLYRYRNGEAFKRVAGVAGDRLEIVNGEVIVNGRNLGLFHAAPEHVRRPESLSLAPTVIETGHIYLLGDRRDNSNDSRYDGQVAVADVTAKITGIWYSKNRQRIGTTFE</sequence>
<dbReference type="EMBL" id="QJRO01000007">
    <property type="protein sequence ID" value="PYB81752.1"/>
    <property type="molecule type" value="Genomic_DNA"/>
</dbReference>
<dbReference type="EC" id="3.4.21.89" evidence="6"/>
<feature type="transmembrane region" description="Helical" evidence="6">
    <location>
        <begin position="55"/>
        <end position="78"/>
    </location>
</feature>
<dbReference type="CDD" id="cd06530">
    <property type="entry name" value="S26_SPase_I"/>
    <property type="match status" value="1"/>
</dbReference>
<keyword evidence="3 6" id="KW-0645">Protease</keyword>
<evidence type="ECO:0000256" key="3">
    <source>
        <dbReference type="ARBA" id="ARBA00022670"/>
    </source>
</evidence>
<dbReference type="InterPro" id="IPR019756">
    <property type="entry name" value="Pept_S26A_signal_pept_1_Ser-AS"/>
</dbReference>
<evidence type="ECO:0000313" key="9">
    <source>
        <dbReference type="Proteomes" id="UP000247620"/>
    </source>
</evidence>
<dbReference type="PANTHER" id="PTHR43390:SF1">
    <property type="entry name" value="CHLOROPLAST PROCESSING PEPTIDASE"/>
    <property type="match status" value="1"/>
</dbReference>
<keyword evidence="6" id="KW-0812">Transmembrane</keyword>
<protein>
    <recommendedName>
        <fullName evidence="2 6">Signal peptidase I</fullName>
        <ecNumber evidence="6">3.4.21.89</ecNumber>
    </recommendedName>
</protein>
<dbReference type="GO" id="GO:0006465">
    <property type="term" value="P:signal peptide processing"/>
    <property type="evidence" value="ECO:0007669"/>
    <property type="project" value="InterPro"/>
</dbReference>
<evidence type="ECO:0000256" key="5">
    <source>
        <dbReference type="PIRSR" id="PIRSR600223-1"/>
    </source>
</evidence>
<evidence type="ECO:0000256" key="4">
    <source>
        <dbReference type="ARBA" id="ARBA00022801"/>
    </source>
</evidence>
<keyword evidence="6" id="KW-1133">Transmembrane helix</keyword>
<dbReference type="PANTHER" id="PTHR43390">
    <property type="entry name" value="SIGNAL PEPTIDASE I"/>
    <property type="match status" value="1"/>
</dbReference>
<dbReference type="AlphaFoldDB" id="A0A2V4I5G2"/>
<reference evidence="8 9" key="1">
    <citation type="submission" date="2018-06" db="EMBL/GenBank/DDBJ databases">
        <title>Pseudomonas diversity within urban Lake Michigan freshwaters.</title>
        <authorList>
            <person name="Batrich M."/>
            <person name="Hatzopoulos T."/>
            <person name="Putonti C."/>
        </authorList>
    </citation>
    <scope>NUCLEOTIDE SEQUENCE [LARGE SCALE GENOMIC DNA]</scope>
    <source>
        <strain evidence="8 9">LBp-160603</strain>
    </source>
</reference>
<gene>
    <name evidence="8" type="primary">lepB</name>
    <name evidence="8" type="ORF">DMX07_13530</name>
</gene>
<dbReference type="InterPro" id="IPR019533">
    <property type="entry name" value="Peptidase_S26"/>
</dbReference>
<feature type="active site" evidence="5">
    <location>
        <position position="123"/>
    </location>
</feature>
<comment type="caution">
    <text evidence="8">The sequence shown here is derived from an EMBL/GenBank/DDBJ whole genome shotgun (WGS) entry which is preliminary data.</text>
</comment>
<dbReference type="RefSeq" id="WP_110700585.1">
    <property type="nucleotide sequence ID" value="NZ_QJRO01000007.1"/>
</dbReference>
<evidence type="ECO:0000259" key="7">
    <source>
        <dbReference type="Pfam" id="PF10502"/>
    </source>
</evidence>
<comment type="subcellular location">
    <subcellularLocation>
        <location evidence="6">Membrane</location>
        <topology evidence="6">Multi-pass membrane protein</topology>
    </subcellularLocation>
</comment>
<dbReference type="GO" id="GO:0009003">
    <property type="term" value="F:signal peptidase activity"/>
    <property type="evidence" value="ECO:0007669"/>
    <property type="project" value="UniProtKB-EC"/>
</dbReference>
<keyword evidence="6" id="KW-0472">Membrane</keyword>
<organism evidence="8 9">
    <name type="scientific">Pseudomonas soli</name>
    <dbReference type="NCBI Taxonomy" id="1306993"/>
    <lineage>
        <taxon>Bacteria</taxon>
        <taxon>Pseudomonadati</taxon>
        <taxon>Pseudomonadota</taxon>
        <taxon>Gammaproteobacteria</taxon>
        <taxon>Pseudomonadales</taxon>
        <taxon>Pseudomonadaceae</taxon>
        <taxon>Pseudomonas</taxon>
    </lineage>
</organism>
<accession>A0A2V4I5G2</accession>
<dbReference type="NCBIfam" id="TIGR02227">
    <property type="entry name" value="sigpep_I_bact"/>
    <property type="match status" value="1"/>
</dbReference>
<name>A0A2V4I5G2_9PSED</name>
<dbReference type="InterPro" id="IPR036286">
    <property type="entry name" value="LexA/Signal_pep-like_sf"/>
</dbReference>
<feature type="domain" description="Peptidase S26" evidence="7">
    <location>
        <begin position="95"/>
        <end position="245"/>
    </location>
</feature>
<feature type="transmembrane region" description="Helical" evidence="6">
    <location>
        <begin position="6"/>
        <end position="25"/>
    </location>
</feature>
<feature type="active site" evidence="5">
    <location>
        <position position="161"/>
    </location>
</feature>
<comment type="similarity">
    <text evidence="1 6">Belongs to the peptidase S26 family.</text>
</comment>